<proteinExistence type="predicted"/>
<name>A0A0G1RNK8_9BACT</name>
<evidence type="ECO:0000313" key="2">
    <source>
        <dbReference type="EMBL" id="KKU31553.1"/>
    </source>
</evidence>
<gene>
    <name evidence="2" type="ORF">UX45_C0027G0007</name>
</gene>
<dbReference type="AlphaFoldDB" id="A0A0G1RNK8"/>
<keyword evidence="1" id="KW-0472">Membrane</keyword>
<comment type="caution">
    <text evidence="2">The sequence shown here is derived from an EMBL/GenBank/DDBJ whole genome shotgun (WGS) entry which is preliminary data.</text>
</comment>
<reference evidence="2 3" key="1">
    <citation type="journal article" date="2015" name="Nature">
        <title>rRNA introns, odd ribosomes, and small enigmatic genomes across a large radiation of phyla.</title>
        <authorList>
            <person name="Brown C.T."/>
            <person name="Hug L.A."/>
            <person name="Thomas B.C."/>
            <person name="Sharon I."/>
            <person name="Castelle C.J."/>
            <person name="Singh A."/>
            <person name="Wilkins M.J."/>
            <person name="Williams K.H."/>
            <person name="Banfield J.F."/>
        </authorList>
    </citation>
    <scope>NUCLEOTIDE SEQUENCE [LARGE SCALE GENOMIC DNA]</scope>
</reference>
<keyword evidence="1" id="KW-0812">Transmembrane</keyword>
<feature type="transmembrane region" description="Helical" evidence="1">
    <location>
        <begin position="54"/>
        <end position="75"/>
    </location>
</feature>
<accession>A0A0G1RNK8</accession>
<evidence type="ECO:0000256" key="1">
    <source>
        <dbReference type="SAM" id="Phobius"/>
    </source>
</evidence>
<evidence type="ECO:0000313" key="3">
    <source>
        <dbReference type="Proteomes" id="UP000034705"/>
    </source>
</evidence>
<organism evidence="2 3">
    <name type="scientific">Candidatus Uhrbacteria bacterium GW2011_GWF2_46_218</name>
    <dbReference type="NCBI Taxonomy" id="1619001"/>
    <lineage>
        <taxon>Bacteria</taxon>
        <taxon>Candidatus Uhriibacteriota</taxon>
    </lineage>
</organism>
<dbReference type="Proteomes" id="UP000034705">
    <property type="component" value="Unassembled WGS sequence"/>
</dbReference>
<dbReference type="EMBL" id="LCMG01000027">
    <property type="protein sequence ID" value="KKU31553.1"/>
    <property type="molecule type" value="Genomic_DNA"/>
</dbReference>
<feature type="transmembrane region" description="Helical" evidence="1">
    <location>
        <begin position="20"/>
        <end position="42"/>
    </location>
</feature>
<keyword evidence="1" id="KW-1133">Transmembrane helix</keyword>
<sequence length="133" mass="15596">MFFSLSYWLTLDPPVVSGGIGQALFFLFITCFVMGCAARMVGVRRMPDKHAKRLMDSVGLALFVMGFFGVCLFFFSYEHIRLFGARFWYPMWLAGLIAWIGYYGWIAKKRIPLWRQREVERQQKDAYLPSKKK</sequence>
<protein>
    <submittedName>
        <fullName evidence="2">Uncharacterized protein</fullName>
    </submittedName>
</protein>
<feature type="transmembrane region" description="Helical" evidence="1">
    <location>
        <begin position="87"/>
        <end position="107"/>
    </location>
</feature>